<dbReference type="InterPro" id="IPR008565">
    <property type="entry name" value="TtsA-like_GH18_dom"/>
</dbReference>
<feature type="transmembrane region" description="Helical" evidence="2">
    <location>
        <begin position="126"/>
        <end position="149"/>
    </location>
</feature>
<evidence type="ECO:0000256" key="1">
    <source>
        <dbReference type="SAM" id="Coils"/>
    </source>
</evidence>
<protein>
    <recommendedName>
        <fullName evidence="7">Secretion activator protein</fullName>
    </recommendedName>
</protein>
<evidence type="ECO:0000259" key="3">
    <source>
        <dbReference type="Pfam" id="PF05838"/>
    </source>
</evidence>
<accession>A0ABU0BFI8</accession>
<dbReference type="Pfam" id="PF05838">
    <property type="entry name" value="Glyco_hydro_108"/>
    <property type="match status" value="1"/>
</dbReference>
<keyword evidence="2" id="KW-1133">Transmembrane helix</keyword>
<dbReference type="RefSeq" id="WP_307019945.1">
    <property type="nucleotide sequence ID" value="NZ_JAUSUI010000004.1"/>
</dbReference>
<sequence length="417" mass="44737">MNPLIVLAGSLLPDILKLALGSKAAPVAEAVAKAFEKVTGTEDPVEAEAKIEANPKLANNLRVELARIAAEAEEKQRQADLEAQRLAIEQASRAAAQELAHRERDDKDRESARGMFVALASARNPLAWAPIVISIIIVIGFFWVLWYLISPIPQGANSPFTRDSPLLQIINIVIGGLVSAFATVVSYYLGSSASSRAKDTASFEIQERLASQTGEVIRAQRAGGGAAGPAAPGKPPAGPLKAAKFQRCADIVLTAEGGFVDHPRDPGGATNFGITIGTLRDWRGEEVTAEDVLNLTKEEAREIYRVRYWNPLNCDALPPGIDLVVYDFGVNAGPVRAAKMLQKLVGAKEDGAIGAVTLAAVGTRDIADLIRAFSARRLDYYRALDTWETFGKGWTNRTLTVEKEALQLAAEAFKTAA</sequence>
<dbReference type="InterPro" id="IPR018537">
    <property type="entry name" value="Peptidoglycan-bd_3"/>
</dbReference>
<keyword evidence="2" id="KW-0812">Transmembrane</keyword>
<name>A0ABU0BFI8_9HYPH</name>
<evidence type="ECO:0000259" key="4">
    <source>
        <dbReference type="Pfam" id="PF09374"/>
    </source>
</evidence>
<gene>
    <name evidence="5" type="ORF">J2S75_002264</name>
</gene>
<reference evidence="5 6" key="1">
    <citation type="submission" date="2023-07" db="EMBL/GenBank/DDBJ databases">
        <title>Genomic Encyclopedia of Type Strains, Phase IV (KMG-IV): sequencing the most valuable type-strain genomes for metagenomic binning, comparative biology and taxonomic classification.</title>
        <authorList>
            <person name="Goeker M."/>
        </authorList>
    </citation>
    <scope>NUCLEOTIDE SEQUENCE [LARGE SCALE GENOMIC DNA]</scope>
    <source>
        <strain evidence="5 6">DSM 2457</strain>
    </source>
</reference>
<dbReference type="InterPro" id="IPR023346">
    <property type="entry name" value="Lysozyme-like_dom_sf"/>
</dbReference>
<feature type="transmembrane region" description="Helical" evidence="2">
    <location>
        <begin position="169"/>
        <end position="189"/>
    </location>
</feature>
<dbReference type="Gene3D" id="1.20.141.10">
    <property type="entry name" value="Chitosanase, subunit A, domain 1"/>
    <property type="match status" value="1"/>
</dbReference>
<dbReference type="EMBL" id="JAUSUI010000004">
    <property type="protein sequence ID" value="MDQ0303234.1"/>
    <property type="molecule type" value="Genomic_DNA"/>
</dbReference>
<organism evidence="5 6">
    <name type="scientific">Ancylobacter polymorphus</name>
    <dbReference type="NCBI Taxonomy" id="223390"/>
    <lineage>
        <taxon>Bacteria</taxon>
        <taxon>Pseudomonadati</taxon>
        <taxon>Pseudomonadota</taxon>
        <taxon>Alphaproteobacteria</taxon>
        <taxon>Hyphomicrobiales</taxon>
        <taxon>Xanthobacteraceae</taxon>
        <taxon>Ancylobacter</taxon>
    </lineage>
</organism>
<keyword evidence="2" id="KW-0472">Membrane</keyword>
<evidence type="ECO:0000313" key="5">
    <source>
        <dbReference type="EMBL" id="MDQ0303234.1"/>
    </source>
</evidence>
<keyword evidence="6" id="KW-1185">Reference proteome</keyword>
<dbReference type="SUPFAM" id="SSF53955">
    <property type="entry name" value="Lysozyme-like"/>
    <property type="match status" value="1"/>
</dbReference>
<dbReference type="CDD" id="cd13926">
    <property type="entry name" value="N-acetylmuramidase_GH108"/>
    <property type="match status" value="1"/>
</dbReference>
<dbReference type="Pfam" id="PF09374">
    <property type="entry name" value="PG_binding_3"/>
    <property type="match status" value="1"/>
</dbReference>
<feature type="coiled-coil region" evidence="1">
    <location>
        <begin position="58"/>
        <end position="89"/>
    </location>
</feature>
<keyword evidence="1" id="KW-0175">Coiled coil</keyword>
<dbReference type="Proteomes" id="UP001224682">
    <property type="component" value="Unassembled WGS sequence"/>
</dbReference>
<evidence type="ECO:0000256" key="2">
    <source>
        <dbReference type="SAM" id="Phobius"/>
    </source>
</evidence>
<feature type="domain" description="Peptidoglycan binding" evidence="4">
    <location>
        <begin position="337"/>
        <end position="397"/>
    </location>
</feature>
<evidence type="ECO:0000313" key="6">
    <source>
        <dbReference type="Proteomes" id="UP001224682"/>
    </source>
</evidence>
<proteinExistence type="predicted"/>
<evidence type="ECO:0008006" key="7">
    <source>
        <dbReference type="Google" id="ProtNLM"/>
    </source>
</evidence>
<comment type="caution">
    <text evidence="5">The sequence shown here is derived from an EMBL/GenBank/DDBJ whole genome shotgun (WGS) entry which is preliminary data.</text>
</comment>
<feature type="domain" description="TtsA-like Glycoside hydrolase family 108" evidence="3">
    <location>
        <begin position="250"/>
        <end position="333"/>
    </location>
</feature>